<dbReference type="EC" id="2.7.7.-" evidence="10"/>
<dbReference type="PANTHER" id="PTHR10536">
    <property type="entry name" value="DNA PRIMASE SMALL SUBUNIT"/>
    <property type="match status" value="1"/>
</dbReference>
<evidence type="ECO:0000256" key="1">
    <source>
        <dbReference type="ARBA" id="ARBA00009762"/>
    </source>
</evidence>
<dbReference type="GO" id="GO:0046872">
    <property type="term" value="F:metal ion binding"/>
    <property type="evidence" value="ECO:0007669"/>
    <property type="project" value="UniProtKB-KW"/>
</dbReference>
<keyword evidence="8" id="KW-0862">Zinc</keyword>
<dbReference type="Proteomes" id="UP000297245">
    <property type="component" value="Unassembled WGS sequence"/>
</dbReference>
<comment type="similarity">
    <text evidence="1 10">Belongs to the eukaryotic-type primase small subunit family.</text>
</comment>
<evidence type="ECO:0000256" key="3">
    <source>
        <dbReference type="ARBA" id="ARBA00022515"/>
    </source>
</evidence>
<dbReference type="AlphaFoldDB" id="A0A4S8MU56"/>
<evidence type="ECO:0000256" key="9">
    <source>
        <dbReference type="ARBA" id="ARBA00023163"/>
    </source>
</evidence>
<evidence type="ECO:0000313" key="12">
    <source>
        <dbReference type="Proteomes" id="UP000297245"/>
    </source>
</evidence>
<name>A0A4S8MU56_DENBC</name>
<evidence type="ECO:0000256" key="10">
    <source>
        <dbReference type="RuleBase" id="RU003514"/>
    </source>
</evidence>
<dbReference type="SUPFAM" id="SSF56747">
    <property type="entry name" value="Prim-pol domain"/>
    <property type="match status" value="1"/>
</dbReference>
<dbReference type="NCBIfam" id="TIGR00335">
    <property type="entry name" value="primase_sml"/>
    <property type="match status" value="1"/>
</dbReference>
<accession>A0A4S8MU56</accession>
<evidence type="ECO:0000256" key="2">
    <source>
        <dbReference type="ARBA" id="ARBA00022478"/>
    </source>
</evidence>
<gene>
    <name evidence="11" type="ORF">K435DRAFT_711023</name>
</gene>
<keyword evidence="3 10" id="KW-0639">Primosome</keyword>
<reference evidence="11 12" key="1">
    <citation type="journal article" date="2019" name="Nat. Ecol. Evol.">
        <title>Megaphylogeny resolves global patterns of mushroom evolution.</title>
        <authorList>
            <person name="Varga T."/>
            <person name="Krizsan K."/>
            <person name="Foldi C."/>
            <person name="Dima B."/>
            <person name="Sanchez-Garcia M."/>
            <person name="Sanchez-Ramirez S."/>
            <person name="Szollosi G.J."/>
            <person name="Szarkandi J.G."/>
            <person name="Papp V."/>
            <person name="Albert L."/>
            <person name="Andreopoulos W."/>
            <person name="Angelini C."/>
            <person name="Antonin V."/>
            <person name="Barry K.W."/>
            <person name="Bougher N.L."/>
            <person name="Buchanan P."/>
            <person name="Buyck B."/>
            <person name="Bense V."/>
            <person name="Catcheside P."/>
            <person name="Chovatia M."/>
            <person name="Cooper J."/>
            <person name="Damon W."/>
            <person name="Desjardin D."/>
            <person name="Finy P."/>
            <person name="Geml J."/>
            <person name="Haridas S."/>
            <person name="Hughes K."/>
            <person name="Justo A."/>
            <person name="Karasinski D."/>
            <person name="Kautmanova I."/>
            <person name="Kiss B."/>
            <person name="Kocsube S."/>
            <person name="Kotiranta H."/>
            <person name="LaButti K.M."/>
            <person name="Lechner B.E."/>
            <person name="Liimatainen K."/>
            <person name="Lipzen A."/>
            <person name="Lukacs Z."/>
            <person name="Mihaltcheva S."/>
            <person name="Morgado L.N."/>
            <person name="Niskanen T."/>
            <person name="Noordeloos M.E."/>
            <person name="Ohm R.A."/>
            <person name="Ortiz-Santana B."/>
            <person name="Ovrebo C."/>
            <person name="Racz N."/>
            <person name="Riley R."/>
            <person name="Savchenko A."/>
            <person name="Shiryaev A."/>
            <person name="Soop K."/>
            <person name="Spirin V."/>
            <person name="Szebenyi C."/>
            <person name="Tomsovsky M."/>
            <person name="Tulloss R.E."/>
            <person name="Uehling J."/>
            <person name="Grigoriev I.V."/>
            <person name="Vagvolgyi C."/>
            <person name="Papp T."/>
            <person name="Martin F.M."/>
            <person name="Miettinen O."/>
            <person name="Hibbett D.S."/>
            <person name="Nagy L.G."/>
        </authorList>
    </citation>
    <scope>NUCLEOTIDE SEQUENCE [LARGE SCALE GENOMIC DNA]</scope>
    <source>
        <strain evidence="11 12">CBS 962.96</strain>
    </source>
</reference>
<keyword evidence="9" id="KW-0804">Transcription</keyword>
<evidence type="ECO:0000256" key="4">
    <source>
        <dbReference type="ARBA" id="ARBA00022679"/>
    </source>
</evidence>
<dbReference type="CDD" id="cd04860">
    <property type="entry name" value="AE_Prim_S"/>
    <property type="match status" value="1"/>
</dbReference>
<proteinExistence type="inferred from homology"/>
<evidence type="ECO:0000256" key="6">
    <source>
        <dbReference type="ARBA" id="ARBA00022705"/>
    </source>
</evidence>
<dbReference type="Pfam" id="PF01896">
    <property type="entry name" value="DNA_primase_S"/>
    <property type="match status" value="1"/>
</dbReference>
<dbReference type="GO" id="GO:0003899">
    <property type="term" value="F:DNA-directed RNA polymerase activity"/>
    <property type="evidence" value="ECO:0007669"/>
    <property type="project" value="InterPro"/>
</dbReference>
<dbReference type="InterPro" id="IPR014052">
    <property type="entry name" value="DNA_primase_ssu_euk/arc"/>
</dbReference>
<dbReference type="FunFam" id="3.90.920.10:FF:000003">
    <property type="entry name" value="DNA primase"/>
    <property type="match status" value="1"/>
</dbReference>
<organism evidence="11 12">
    <name type="scientific">Dendrothele bispora (strain CBS 962.96)</name>
    <dbReference type="NCBI Taxonomy" id="1314807"/>
    <lineage>
        <taxon>Eukaryota</taxon>
        <taxon>Fungi</taxon>
        <taxon>Dikarya</taxon>
        <taxon>Basidiomycota</taxon>
        <taxon>Agaricomycotina</taxon>
        <taxon>Agaricomycetes</taxon>
        <taxon>Agaricomycetidae</taxon>
        <taxon>Agaricales</taxon>
        <taxon>Agaricales incertae sedis</taxon>
        <taxon>Dendrothele</taxon>
    </lineage>
</organism>
<dbReference type="GO" id="GO:0005658">
    <property type="term" value="C:alpha DNA polymerase:primase complex"/>
    <property type="evidence" value="ECO:0007669"/>
    <property type="project" value="UniProtKB-ARBA"/>
</dbReference>
<protein>
    <recommendedName>
        <fullName evidence="10">DNA primase</fullName>
        <ecNumber evidence="10">2.7.7.-</ecNumber>
    </recommendedName>
</protein>
<evidence type="ECO:0000256" key="5">
    <source>
        <dbReference type="ARBA" id="ARBA00022695"/>
    </source>
</evidence>
<evidence type="ECO:0000256" key="8">
    <source>
        <dbReference type="ARBA" id="ARBA00022833"/>
    </source>
</evidence>
<keyword evidence="12" id="KW-1185">Reference proteome</keyword>
<dbReference type="GO" id="GO:0006269">
    <property type="term" value="P:DNA replication, synthesis of primer"/>
    <property type="evidence" value="ECO:0007669"/>
    <property type="project" value="UniProtKB-KW"/>
</dbReference>
<keyword evidence="4 10" id="KW-0808">Transferase</keyword>
<dbReference type="InterPro" id="IPR002755">
    <property type="entry name" value="DNA_primase_S"/>
</dbReference>
<keyword evidence="5" id="KW-0548">Nucleotidyltransferase</keyword>
<keyword evidence="2 10" id="KW-0240">DNA-directed RNA polymerase</keyword>
<dbReference type="Gene3D" id="3.90.920.10">
    <property type="entry name" value="DNA primase, PRIM domain"/>
    <property type="match status" value="1"/>
</dbReference>
<evidence type="ECO:0000256" key="7">
    <source>
        <dbReference type="ARBA" id="ARBA00022723"/>
    </source>
</evidence>
<sequence>MAALQTELVDVTSQEVMLTFYRRLYPFKSIFAWINHQHTPARLFTHREFAFTIKNDVYLRYNSFNTVDEFKKNVCLLTPSRFEIGPVYTVRPKDRKTARKDAFKPVQRELVFDIDMTDYDPIRTCCSEAGICKRCWTFIAAAVRVLDTAIRDQFGYQHLLWVYSGRRGIHLWISDKEAMDLNDEQRKAVVNWLSVVQAGKESGKKVHVRSGSKPLPPSLRAALDELVDIFPDLILDDQDCFGSEKGYESLLDLIPDPKIVDGLRELWTSDPTSSSSDKWADLKNQIKKCYPQKDNPKRAILSASMEDIILQYTYPRLDAEVSKHRNHLLKAPFCVHPKTGRVCVPVDPSHIDEFDPSAVPTVGQLLRELDAIGSSNEHGAEHHSDWERTSLKPYVDMLDKHTQGLMNEVRREKREMDTSW</sequence>
<keyword evidence="7" id="KW-0479">Metal-binding</keyword>
<dbReference type="OrthoDB" id="19606at2759"/>
<dbReference type="EMBL" id="ML179041">
    <property type="protein sequence ID" value="THV06760.1"/>
    <property type="molecule type" value="Genomic_DNA"/>
</dbReference>
<evidence type="ECO:0000313" key="11">
    <source>
        <dbReference type="EMBL" id="THV06760.1"/>
    </source>
</evidence>
<keyword evidence="6 10" id="KW-0235">DNA replication</keyword>